<protein>
    <submittedName>
        <fullName evidence="5">Ankyrin repeat-containing domain protein</fullName>
    </submittedName>
</protein>
<dbReference type="PANTHER" id="PTHR24126">
    <property type="entry name" value="ANKYRIN REPEAT, PH AND SEC7 DOMAIN CONTAINING PROTEIN SECG-RELATED"/>
    <property type="match status" value="1"/>
</dbReference>
<dbReference type="Gene3D" id="1.25.40.20">
    <property type="entry name" value="Ankyrin repeat-containing domain"/>
    <property type="match status" value="3"/>
</dbReference>
<reference evidence="5" key="1">
    <citation type="journal article" date="2023" name="Mol. Phylogenet. Evol.">
        <title>Genome-scale phylogeny and comparative genomics of the fungal order Sordariales.</title>
        <authorList>
            <person name="Hensen N."/>
            <person name="Bonometti L."/>
            <person name="Westerberg I."/>
            <person name="Brannstrom I.O."/>
            <person name="Guillou S."/>
            <person name="Cros-Aarteil S."/>
            <person name="Calhoun S."/>
            <person name="Haridas S."/>
            <person name="Kuo A."/>
            <person name="Mondo S."/>
            <person name="Pangilinan J."/>
            <person name="Riley R."/>
            <person name="LaButti K."/>
            <person name="Andreopoulos B."/>
            <person name="Lipzen A."/>
            <person name="Chen C."/>
            <person name="Yan M."/>
            <person name="Daum C."/>
            <person name="Ng V."/>
            <person name="Clum A."/>
            <person name="Steindorff A."/>
            <person name="Ohm R.A."/>
            <person name="Martin F."/>
            <person name="Silar P."/>
            <person name="Natvig D.O."/>
            <person name="Lalanne C."/>
            <person name="Gautier V."/>
            <person name="Ament-Velasquez S.L."/>
            <person name="Kruys A."/>
            <person name="Hutchinson M.I."/>
            <person name="Powell A.J."/>
            <person name="Barry K."/>
            <person name="Miller A.N."/>
            <person name="Grigoriev I.V."/>
            <person name="Debuchy R."/>
            <person name="Gladieux P."/>
            <person name="Hiltunen Thoren M."/>
            <person name="Johannesson H."/>
        </authorList>
    </citation>
    <scope>NUCLEOTIDE SEQUENCE</scope>
    <source>
        <strain evidence="5">CBS 626.80</strain>
    </source>
</reference>
<keyword evidence="1" id="KW-0677">Repeat</keyword>
<proteinExistence type="predicted"/>
<reference evidence="5" key="2">
    <citation type="submission" date="2023-06" db="EMBL/GenBank/DDBJ databases">
        <authorList>
            <consortium name="Lawrence Berkeley National Laboratory"/>
            <person name="Mondo S.J."/>
            <person name="Hensen N."/>
            <person name="Bonometti L."/>
            <person name="Westerberg I."/>
            <person name="Brannstrom I.O."/>
            <person name="Guillou S."/>
            <person name="Cros-Aarteil S."/>
            <person name="Calhoun S."/>
            <person name="Haridas S."/>
            <person name="Kuo A."/>
            <person name="Pangilinan J."/>
            <person name="Riley R."/>
            <person name="Labutti K."/>
            <person name="Andreopoulos B."/>
            <person name="Lipzen A."/>
            <person name="Chen C."/>
            <person name="Yanf M."/>
            <person name="Daum C."/>
            <person name="Ng V."/>
            <person name="Clum A."/>
            <person name="Steindorff A."/>
            <person name="Ohm R."/>
            <person name="Martin F."/>
            <person name="Silar P."/>
            <person name="Natvig D."/>
            <person name="Lalanne C."/>
            <person name="Gautier V."/>
            <person name="Ament-Velasquez S.L."/>
            <person name="Kruys A."/>
            <person name="Hutchinson M.I."/>
            <person name="Powell A.J."/>
            <person name="Barry K."/>
            <person name="Miller A.N."/>
            <person name="Grigoriev I.V."/>
            <person name="Debuchy R."/>
            <person name="Gladieux P."/>
            <person name="Thoren M.H."/>
            <person name="Johannesson H."/>
        </authorList>
    </citation>
    <scope>NUCLEOTIDE SEQUENCE</scope>
    <source>
        <strain evidence="5">CBS 626.80</strain>
    </source>
</reference>
<dbReference type="InterPro" id="IPR036770">
    <property type="entry name" value="Ankyrin_rpt-contain_sf"/>
</dbReference>
<keyword evidence="6" id="KW-1185">Reference proteome</keyword>
<dbReference type="InterPro" id="IPR002110">
    <property type="entry name" value="Ankyrin_rpt"/>
</dbReference>
<sequence>MDSPQQSQPAFISLLALPNELLFMIADYLGDDYTTFASLARTCRALNPVATYLLYTLDAKSTNPTVLAWGALTGNLECMELAIQHGAPRELNSFSYGLRQTGPSSFLRHVEFSENQEKILWGTALHFAALSNQVAAAELLIEAGAGFYERSFGLCSMSGYGEACSYSLESCPAEFFPMHTAVCYGHRDMIKLFLRHHASLFYITDKMEDDAGGSDVELSQQDPAEDGMPQADWHEISQDVLNEWFQEVEGEEAPEDPEWQSEDEDPGTPQVTALHIAASLGRTDLVEFLAGESGISVNATDCDGRCPLHYAAHAVLKHPRAVIRKLVQMGARLDAQDDIDYDLINFNTEKLAYLLHAALTPAALHGPGFENVSVANLAGTSHSRQSLSLDRSYRASPSSGLFKNESDMDLPSRQELVRVLVKHYGVDVNSFLPSIQETPVTLLALRNASSSDMLRSLIDVGADITKTNGNGETAIHCAMRLYASNWDLLDETAVYGLDPLGEFERFGVDESPDGMLCSLLAAWPADKFNAVNKDGINVLRCIFDSVSWENRRYIDLATFVNQPANYGGLVPGGMPLSVGINEKIMRLNVVDRRGKIRKDVEG</sequence>
<evidence type="ECO:0000256" key="4">
    <source>
        <dbReference type="SAM" id="MobiDB-lite"/>
    </source>
</evidence>
<comment type="caution">
    <text evidence="5">The sequence shown here is derived from an EMBL/GenBank/DDBJ whole genome shotgun (WGS) entry which is preliminary data.</text>
</comment>
<feature type="repeat" description="ANK" evidence="3">
    <location>
        <begin position="303"/>
        <end position="338"/>
    </location>
</feature>
<dbReference type="PROSITE" id="PS50088">
    <property type="entry name" value="ANK_REPEAT"/>
    <property type="match status" value="1"/>
</dbReference>
<dbReference type="Proteomes" id="UP001303222">
    <property type="component" value="Unassembled WGS sequence"/>
</dbReference>
<dbReference type="SMART" id="SM00248">
    <property type="entry name" value="ANK"/>
    <property type="match status" value="6"/>
</dbReference>
<feature type="region of interest" description="Disordered" evidence="4">
    <location>
        <begin position="248"/>
        <end position="269"/>
    </location>
</feature>
<evidence type="ECO:0000313" key="5">
    <source>
        <dbReference type="EMBL" id="KAK3950316.1"/>
    </source>
</evidence>
<evidence type="ECO:0000256" key="2">
    <source>
        <dbReference type="ARBA" id="ARBA00023043"/>
    </source>
</evidence>
<evidence type="ECO:0000313" key="6">
    <source>
        <dbReference type="Proteomes" id="UP001303222"/>
    </source>
</evidence>
<evidence type="ECO:0000256" key="3">
    <source>
        <dbReference type="PROSITE-ProRule" id="PRU00023"/>
    </source>
</evidence>
<accession>A0AAN6SER8</accession>
<dbReference type="InterPro" id="IPR036047">
    <property type="entry name" value="F-box-like_dom_sf"/>
</dbReference>
<dbReference type="EMBL" id="MU859181">
    <property type="protein sequence ID" value="KAK3950316.1"/>
    <property type="molecule type" value="Genomic_DNA"/>
</dbReference>
<dbReference type="Pfam" id="PF00023">
    <property type="entry name" value="Ank"/>
    <property type="match status" value="1"/>
</dbReference>
<dbReference type="PROSITE" id="PS50297">
    <property type="entry name" value="ANK_REP_REGION"/>
    <property type="match status" value="1"/>
</dbReference>
<gene>
    <name evidence="5" type="ORF">QBC32DRAFT_372050</name>
</gene>
<feature type="compositionally biased region" description="Acidic residues" evidence="4">
    <location>
        <begin position="248"/>
        <end position="266"/>
    </location>
</feature>
<name>A0AAN6SER8_9PEZI</name>
<keyword evidence="2 3" id="KW-0040">ANK repeat</keyword>
<dbReference type="SUPFAM" id="SSF81383">
    <property type="entry name" value="F-box domain"/>
    <property type="match status" value="1"/>
</dbReference>
<dbReference type="Pfam" id="PF12796">
    <property type="entry name" value="Ank_2"/>
    <property type="match status" value="1"/>
</dbReference>
<organism evidence="5 6">
    <name type="scientific">Pseudoneurospora amorphoporcata</name>
    <dbReference type="NCBI Taxonomy" id="241081"/>
    <lineage>
        <taxon>Eukaryota</taxon>
        <taxon>Fungi</taxon>
        <taxon>Dikarya</taxon>
        <taxon>Ascomycota</taxon>
        <taxon>Pezizomycotina</taxon>
        <taxon>Sordariomycetes</taxon>
        <taxon>Sordariomycetidae</taxon>
        <taxon>Sordariales</taxon>
        <taxon>Sordariaceae</taxon>
        <taxon>Pseudoneurospora</taxon>
    </lineage>
</organism>
<dbReference type="AlphaFoldDB" id="A0AAN6SER8"/>
<dbReference type="PANTHER" id="PTHR24126:SF14">
    <property type="entry name" value="ANK_REP_REGION DOMAIN-CONTAINING PROTEIN"/>
    <property type="match status" value="1"/>
</dbReference>
<dbReference type="SUPFAM" id="SSF48403">
    <property type="entry name" value="Ankyrin repeat"/>
    <property type="match status" value="2"/>
</dbReference>
<evidence type="ECO:0000256" key="1">
    <source>
        <dbReference type="ARBA" id="ARBA00022737"/>
    </source>
</evidence>